<dbReference type="Gene3D" id="3.10.120.10">
    <property type="entry name" value="Cytochrome b5-like heme/steroid binding domain"/>
    <property type="match status" value="1"/>
</dbReference>
<dbReference type="SMART" id="SM01117">
    <property type="entry name" value="Cyt-b5"/>
    <property type="match status" value="1"/>
</dbReference>
<dbReference type="InterPro" id="IPR001199">
    <property type="entry name" value="Cyt_B5-like_heme/steroid-bd"/>
</dbReference>
<name>A0ABQ7QRA4_PLUXY</name>
<comment type="caution">
    <text evidence="4">The sequence shown here is derived from an EMBL/GenBank/DDBJ whole genome shotgun (WGS) entry which is preliminary data.</text>
</comment>
<evidence type="ECO:0000313" key="5">
    <source>
        <dbReference type="Proteomes" id="UP000823941"/>
    </source>
</evidence>
<protein>
    <recommendedName>
        <fullName evidence="3">Cytochrome b5 heme-binding domain-containing protein</fullName>
    </recommendedName>
</protein>
<feature type="chain" id="PRO_5046732994" description="Cytochrome b5 heme-binding domain-containing protein" evidence="2">
    <location>
        <begin position="20"/>
        <end position="262"/>
    </location>
</feature>
<comment type="similarity">
    <text evidence="1">Belongs to the cytochrome b5 family. MAPR subfamily.</text>
</comment>
<organism evidence="4 5">
    <name type="scientific">Plutella xylostella</name>
    <name type="common">Diamondback moth</name>
    <name type="synonym">Plutella maculipennis</name>
    <dbReference type="NCBI Taxonomy" id="51655"/>
    <lineage>
        <taxon>Eukaryota</taxon>
        <taxon>Metazoa</taxon>
        <taxon>Ecdysozoa</taxon>
        <taxon>Arthropoda</taxon>
        <taxon>Hexapoda</taxon>
        <taxon>Insecta</taxon>
        <taxon>Pterygota</taxon>
        <taxon>Neoptera</taxon>
        <taxon>Endopterygota</taxon>
        <taxon>Lepidoptera</taxon>
        <taxon>Glossata</taxon>
        <taxon>Ditrysia</taxon>
        <taxon>Yponomeutoidea</taxon>
        <taxon>Plutellidae</taxon>
        <taxon>Plutella</taxon>
    </lineage>
</organism>
<keyword evidence="5" id="KW-1185">Reference proteome</keyword>
<gene>
    <name evidence="4" type="ORF">JYU34_007726</name>
</gene>
<dbReference type="InterPro" id="IPR050577">
    <property type="entry name" value="MAPR/NEUFC/NENF-like"/>
</dbReference>
<dbReference type="SUPFAM" id="SSF55856">
    <property type="entry name" value="Cytochrome b5-like heme/steroid binding domain"/>
    <property type="match status" value="1"/>
</dbReference>
<dbReference type="PANTHER" id="PTHR10281">
    <property type="entry name" value="MEMBRANE-ASSOCIATED PROGESTERONE RECEPTOR COMPONENT-RELATED"/>
    <property type="match status" value="1"/>
</dbReference>
<evidence type="ECO:0000256" key="2">
    <source>
        <dbReference type="SAM" id="SignalP"/>
    </source>
</evidence>
<dbReference type="Proteomes" id="UP000823941">
    <property type="component" value="Chromosome 10"/>
</dbReference>
<feature type="signal peptide" evidence="2">
    <location>
        <begin position="1"/>
        <end position="19"/>
    </location>
</feature>
<reference evidence="4 5" key="1">
    <citation type="submission" date="2021-06" db="EMBL/GenBank/DDBJ databases">
        <title>A haploid diamondback moth (Plutella xylostella L.) genome assembly resolves 31 chromosomes and identifies a diamide resistance mutation.</title>
        <authorList>
            <person name="Ward C.M."/>
            <person name="Perry K.D."/>
            <person name="Baker G."/>
            <person name="Powis K."/>
            <person name="Heckel D.G."/>
            <person name="Baxter S.W."/>
        </authorList>
    </citation>
    <scope>NUCLEOTIDE SEQUENCE [LARGE SCALE GENOMIC DNA]</scope>
    <source>
        <strain evidence="4 5">LV</strain>
        <tissue evidence="4">Single pupa</tissue>
    </source>
</reference>
<accession>A0ABQ7QRA4</accession>
<proteinExistence type="inferred from homology"/>
<keyword evidence="2" id="KW-0732">Signal</keyword>
<evidence type="ECO:0000313" key="4">
    <source>
        <dbReference type="EMBL" id="KAG7307521.1"/>
    </source>
</evidence>
<dbReference type="Pfam" id="PF00173">
    <property type="entry name" value="Cyt-b5"/>
    <property type="match status" value="1"/>
</dbReference>
<feature type="domain" description="Cytochrome b5 heme-binding" evidence="3">
    <location>
        <begin position="50"/>
        <end position="146"/>
    </location>
</feature>
<sequence>MSLTSKLVLTTSFIIVLTAVYFQDRIGPLYENIKSFTEVKVAKPANSELYSAEQLAQYNGIDNEALYLAILGVIFDVSKGSQHYSKGSSYHYFVGKDGSRSLITGNFSDTSADRDHVLDLTCDDIFVLMNWRDTFKQKYTRKGKLIGRYYDNAGEPTPYMKEVKSKIKNCKLAKQEAEEKRQNYPPCNMEWSVSDGTKVWCTKNSGGITREWTGVPRQLFTPGEDKPQCVCVDTSRDHSAALLKEYDNCQPTSTTCIAPSSP</sequence>
<evidence type="ECO:0000259" key="3">
    <source>
        <dbReference type="SMART" id="SM01117"/>
    </source>
</evidence>
<dbReference type="EMBL" id="JAHIBW010000010">
    <property type="protein sequence ID" value="KAG7307521.1"/>
    <property type="molecule type" value="Genomic_DNA"/>
</dbReference>
<dbReference type="PANTHER" id="PTHR10281:SF4">
    <property type="entry name" value="NEUFERRICIN"/>
    <property type="match status" value="1"/>
</dbReference>
<evidence type="ECO:0000256" key="1">
    <source>
        <dbReference type="ARBA" id="ARBA00038357"/>
    </source>
</evidence>
<dbReference type="InterPro" id="IPR036400">
    <property type="entry name" value="Cyt_B5-like_heme/steroid_sf"/>
</dbReference>